<evidence type="ECO:0000256" key="2">
    <source>
        <dbReference type="SAM" id="Phobius"/>
    </source>
</evidence>
<accession>A0ABR1VGZ9</accession>
<comment type="caution">
    <text evidence="3">The sequence shown here is derived from an EMBL/GenBank/DDBJ whole genome shotgun (WGS) entry which is preliminary data.</text>
</comment>
<dbReference type="RefSeq" id="XP_066717441.1">
    <property type="nucleotide sequence ID" value="XM_066858172.1"/>
</dbReference>
<reference evidence="3 4" key="1">
    <citation type="submission" date="2023-01" db="EMBL/GenBank/DDBJ databases">
        <title>Analysis of 21 Apiospora genomes using comparative genomics revels a genus with tremendous synthesis potential of carbohydrate active enzymes and secondary metabolites.</title>
        <authorList>
            <person name="Sorensen T."/>
        </authorList>
    </citation>
    <scope>NUCLEOTIDE SEQUENCE [LARGE SCALE GENOMIC DNA]</scope>
    <source>
        <strain evidence="3 4">CBS 135458</strain>
    </source>
</reference>
<evidence type="ECO:0000313" key="3">
    <source>
        <dbReference type="EMBL" id="KAK8070147.1"/>
    </source>
</evidence>
<evidence type="ECO:0000256" key="1">
    <source>
        <dbReference type="SAM" id="MobiDB-lite"/>
    </source>
</evidence>
<proteinExistence type="predicted"/>
<keyword evidence="2" id="KW-0472">Membrane</keyword>
<dbReference type="GeneID" id="92091235"/>
<evidence type="ECO:0000313" key="4">
    <source>
        <dbReference type="Proteomes" id="UP001480595"/>
    </source>
</evidence>
<feature type="region of interest" description="Disordered" evidence="1">
    <location>
        <begin position="185"/>
        <end position="238"/>
    </location>
</feature>
<dbReference type="EMBL" id="JAQQWL010000006">
    <property type="protein sequence ID" value="KAK8070147.1"/>
    <property type="molecule type" value="Genomic_DNA"/>
</dbReference>
<gene>
    <name evidence="3" type="ORF">PG994_006763</name>
</gene>
<keyword evidence="4" id="KW-1185">Reference proteome</keyword>
<dbReference type="Proteomes" id="UP001480595">
    <property type="component" value="Unassembled WGS sequence"/>
</dbReference>
<feature type="transmembrane region" description="Helical" evidence="2">
    <location>
        <begin position="139"/>
        <end position="165"/>
    </location>
</feature>
<keyword evidence="2" id="KW-1133">Transmembrane helix</keyword>
<sequence>MSPAFQASAMNASASVSPRDLVMAWATASANVGIIDDTATMAGAMTTAITVTTTTTLTLLPSPWVEDYLNTPVTFTSSMGDYLVSPVDAIASSIDYEAPTPPATTNPPDHHEIPPPTAGAPIIQAVGDAIFACSLGLLVMIWLMIAGAALMFALYWLGVGIYYNYRRLKLWWQQRHHRSELIAAEQQKQQKIKEEKDEDDSEEKSTPPLPSTSALSLSNVSRAPTRRSAIVKLPKKTG</sequence>
<name>A0ABR1VGZ9_9PEZI</name>
<keyword evidence="2" id="KW-0812">Transmembrane</keyword>
<protein>
    <submittedName>
        <fullName evidence="3">Uncharacterized protein</fullName>
    </submittedName>
</protein>
<organism evidence="3 4">
    <name type="scientific">Apiospora phragmitis</name>
    <dbReference type="NCBI Taxonomy" id="2905665"/>
    <lineage>
        <taxon>Eukaryota</taxon>
        <taxon>Fungi</taxon>
        <taxon>Dikarya</taxon>
        <taxon>Ascomycota</taxon>
        <taxon>Pezizomycotina</taxon>
        <taxon>Sordariomycetes</taxon>
        <taxon>Xylariomycetidae</taxon>
        <taxon>Amphisphaeriales</taxon>
        <taxon>Apiosporaceae</taxon>
        <taxon>Apiospora</taxon>
    </lineage>
</organism>